<evidence type="ECO:0000313" key="4">
    <source>
        <dbReference type="EMBL" id="MBL0404296.1"/>
    </source>
</evidence>
<dbReference type="Pfam" id="PF07995">
    <property type="entry name" value="GSDH"/>
    <property type="match status" value="1"/>
</dbReference>
<dbReference type="RefSeq" id="WP_202058832.1">
    <property type="nucleotide sequence ID" value="NZ_JAEQMY010000011.1"/>
</dbReference>
<feature type="region of interest" description="Disordered" evidence="1">
    <location>
        <begin position="20"/>
        <end position="51"/>
    </location>
</feature>
<dbReference type="InterPro" id="IPR012938">
    <property type="entry name" value="Glc/Sorbosone_DH"/>
</dbReference>
<keyword evidence="5" id="KW-1185">Reference proteome</keyword>
<feature type="chain" id="PRO_5037496690" evidence="2">
    <location>
        <begin position="21"/>
        <end position="421"/>
    </location>
</feature>
<dbReference type="PANTHER" id="PTHR33546">
    <property type="entry name" value="LARGE, MULTIFUNCTIONAL SECRETED PROTEIN-RELATED"/>
    <property type="match status" value="1"/>
</dbReference>
<sequence length="421" mass="46038">MKFVLLATASIVAFASSSLAQPSAQPPTSNLDKLSSFQGTGTAEPRPIAQEGRRADAIRRNLERVQLPAGFKIDLYAIVPDARHMAVGPNAGVVFVGTRKNNVYVVTDRDKDRVADEVKQFAPSVAFKIPNGVCFSRDGILYVVEQNRVLQFPAAEFFYEGPDVAAFVVAKQGDLIPPTEESFNHTARVCRIGADNKLYVALGQPFNVPPKEKMDLYKRAGIGGIIRMDQDGKNREVYATGIRNSVGMDFNPADKSLWFTDNQVDGMGDDQPPGEINRIAEMGQNFGFPYYGGGTVRTVEYKDDQVPADAIVPQAETDAHAADLGMMFYTGRMFPQTYQGGIFSAQHGSWNRTKPIGARVMFTPIKPDGTADKPQIFAEGWLTENGEYLGRPTDVAMLPDGSLLVSDDTAGAIYRISYEGR</sequence>
<gene>
    <name evidence="4" type="ORF">JKG68_09980</name>
</gene>
<protein>
    <submittedName>
        <fullName evidence="4">PQQ-dependent sugar dehydrogenase</fullName>
    </submittedName>
</protein>
<keyword evidence="2" id="KW-0732">Signal</keyword>
<dbReference type="EMBL" id="JAEQMY010000011">
    <property type="protein sequence ID" value="MBL0404296.1"/>
    <property type="molecule type" value="Genomic_DNA"/>
</dbReference>
<dbReference type="Gene3D" id="2.120.10.30">
    <property type="entry name" value="TolB, C-terminal domain"/>
    <property type="match status" value="1"/>
</dbReference>
<reference evidence="4" key="1">
    <citation type="submission" date="2021-01" db="EMBL/GenBank/DDBJ databases">
        <title>Microvirga sp.</title>
        <authorList>
            <person name="Kim M.K."/>
        </authorList>
    </citation>
    <scope>NUCLEOTIDE SEQUENCE</scope>
    <source>
        <strain evidence="4">5420S-16</strain>
    </source>
</reference>
<dbReference type="PANTHER" id="PTHR33546:SF1">
    <property type="entry name" value="LARGE, MULTIFUNCTIONAL SECRETED PROTEIN"/>
    <property type="match status" value="1"/>
</dbReference>
<evidence type="ECO:0000256" key="2">
    <source>
        <dbReference type="SAM" id="SignalP"/>
    </source>
</evidence>
<name>A0A937CZ57_9HYPH</name>
<dbReference type="InterPro" id="IPR011042">
    <property type="entry name" value="6-blade_b-propeller_TolB-like"/>
</dbReference>
<comment type="caution">
    <text evidence="4">The sequence shown here is derived from an EMBL/GenBank/DDBJ whole genome shotgun (WGS) entry which is preliminary data.</text>
</comment>
<feature type="compositionally biased region" description="Polar residues" evidence="1">
    <location>
        <begin position="30"/>
        <end position="41"/>
    </location>
</feature>
<feature type="domain" description="Glucose/Sorbosone dehydrogenase" evidence="3">
    <location>
        <begin position="179"/>
        <end position="344"/>
    </location>
</feature>
<evidence type="ECO:0000259" key="3">
    <source>
        <dbReference type="Pfam" id="PF07995"/>
    </source>
</evidence>
<evidence type="ECO:0000256" key="1">
    <source>
        <dbReference type="SAM" id="MobiDB-lite"/>
    </source>
</evidence>
<dbReference type="SUPFAM" id="SSF50952">
    <property type="entry name" value="Soluble quinoprotein glucose dehydrogenase"/>
    <property type="match status" value="1"/>
</dbReference>
<feature type="compositionally biased region" description="Low complexity" evidence="1">
    <location>
        <begin position="20"/>
        <end position="29"/>
    </location>
</feature>
<proteinExistence type="predicted"/>
<dbReference type="Proteomes" id="UP000605848">
    <property type="component" value="Unassembled WGS sequence"/>
</dbReference>
<organism evidence="4 5">
    <name type="scientific">Microvirga aerilata</name>
    <dbReference type="NCBI Taxonomy" id="670292"/>
    <lineage>
        <taxon>Bacteria</taxon>
        <taxon>Pseudomonadati</taxon>
        <taxon>Pseudomonadota</taxon>
        <taxon>Alphaproteobacteria</taxon>
        <taxon>Hyphomicrobiales</taxon>
        <taxon>Methylobacteriaceae</taxon>
        <taxon>Microvirga</taxon>
    </lineage>
</organism>
<dbReference type="InterPro" id="IPR011041">
    <property type="entry name" value="Quinoprot_gluc/sorb_DH_b-prop"/>
</dbReference>
<feature type="signal peptide" evidence="2">
    <location>
        <begin position="1"/>
        <end position="20"/>
    </location>
</feature>
<evidence type="ECO:0000313" key="5">
    <source>
        <dbReference type="Proteomes" id="UP000605848"/>
    </source>
</evidence>
<dbReference type="AlphaFoldDB" id="A0A937CZ57"/>
<accession>A0A937CZ57</accession>